<keyword evidence="2" id="KW-1185">Reference proteome</keyword>
<sequence length="117" mass="13888">MFNCFNNFMNVGITRVAPFWNAWCLWAVLKVLSFSEWHGRNRNRLLKFPWNLRDLKLESLAVVRNNIRSDTLMIGTYRVTLSMTTSHQKKAKYCIRAFLSLEKWSFYSLSVMGHSLY</sequence>
<dbReference type="AlphaFoldDB" id="A0AAN8U4K3"/>
<name>A0AAN8U4K3_SOLBU</name>
<evidence type="ECO:0000313" key="2">
    <source>
        <dbReference type="Proteomes" id="UP001371456"/>
    </source>
</evidence>
<dbReference type="Proteomes" id="UP001371456">
    <property type="component" value="Unassembled WGS sequence"/>
</dbReference>
<comment type="caution">
    <text evidence="1">The sequence shown here is derived from an EMBL/GenBank/DDBJ whole genome shotgun (WGS) entry which is preliminary data.</text>
</comment>
<protein>
    <submittedName>
        <fullName evidence="1">Uncharacterized protein</fullName>
    </submittedName>
</protein>
<dbReference type="EMBL" id="JBANQN010000002">
    <property type="protein sequence ID" value="KAK6798529.1"/>
    <property type="molecule type" value="Genomic_DNA"/>
</dbReference>
<proteinExistence type="predicted"/>
<organism evidence="1 2">
    <name type="scientific">Solanum bulbocastanum</name>
    <name type="common">Wild potato</name>
    <dbReference type="NCBI Taxonomy" id="147425"/>
    <lineage>
        <taxon>Eukaryota</taxon>
        <taxon>Viridiplantae</taxon>
        <taxon>Streptophyta</taxon>
        <taxon>Embryophyta</taxon>
        <taxon>Tracheophyta</taxon>
        <taxon>Spermatophyta</taxon>
        <taxon>Magnoliopsida</taxon>
        <taxon>eudicotyledons</taxon>
        <taxon>Gunneridae</taxon>
        <taxon>Pentapetalae</taxon>
        <taxon>asterids</taxon>
        <taxon>lamiids</taxon>
        <taxon>Solanales</taxon>
        <taxon>Solanaceae</taxon>
        <taxon>Solanoideae</taxon>
        <taxon>Solaneae</taxon>
        <taxon>Solanum</taxon>
    </lineage>
</organism>
<gene>
    <name evidence="1" type="ORF">RDI58_006232</name>
</gene>
<evidence type="ECO:0000313" key="1">
    <source>
        <dbReference type="EMBL" id="KAK6798529.1"/>
    </source>
</evidence>
<accession>A0AAN8U4K3</accession>
<reference evidence="1 2" key="1">
    <citation type="submission" date="2024-02" db="EMBL/GenBank/DDBJ databases">
        <title>de novo genome assembly of Solanum bulbocastanum strain 11H21.</title>
        <authorList>
            <person name="Hosaka A.J."/>
        </authorList>
    </citation>
    <scope>NUCLEOTIDE SEQUENCE [LARGE SCALE GENOMIC DNA]</scope>
    <source>
        <tissue evidence="1">Young leaves</tissue>
    </source>
</reference>